<dbReference type="PANTHER" id="PTHR43654:SF1">
    <property type="entry name" value="ISOPENTENYL PHOSPHATE KINASE"/>
    <property type="match status" value="1"/>
</dbReference>
<feature type="domain" description="Aspartate/glutamate/uridylate kinase" evidence="12">
    <location>
        <begin position="3"/>
        <end position="240"/>
    </location>
</feature>
<comment type="similarity">
    <text evidence="1">Belongs to the isopentenyl phosphate kinase family.</text>
</comment>
<evidence type="ECO:0000313" key="14">
    <source>
        <dbReference type="Proteomes" id="UP000034006"/>
    </source>
</evidence>
<dbReference type="STRING" id="1618387.UW44_C0004G0006"/>
<comment type="caution">
    <text evidence="13">The sequence shown here is derived from an EMBL/GenBank/DDBJ whole genome shotgun (WGS) entry which is preliminary data.</text>
</comment>
<evidence type="ECO:0000256" key="2">
    <source>
        <dbReference type="ARBA" id="ARBA00012908"/>
    </source>
</evidence>
<dbReference type="PANTHER" id="PTHR43654">
    <property type="entry name" value="GLUTAMATE 5-KINASE"/>
    <property type="match status" value="1"/>
</dbReference>
<dbReference type="GO" id="GO:0016301">
    <property type="term" value="F:kinase activity"/>
    <property type="evidence" value="ECO:0007669"/>
    <property type="project" value="UniProtKB-KW"/>
</dbReference>
<feature type="binding site" evidence="10">
    <location>
        <position position="180"/>
    </location>
    <ligand>
        <name>ATP</name>
        <dbReference type="ChEBI" id="CHEBI:30616"/>
    </ligand>
</feature>
<dbReference type="AlphaFoldDB" id="A0A0G1HYA1"/>
<evidence type="ECO:0000256" key="4">
    <source>
        <dbReference type="ARBA" id="ARBA00022679"/>
    </source>
</evidence>
<proteinExistence type="inferred from homology"/>
<accession>A0A0G1HYA1</accession>
<dbReference type="EC" id="2.7.4.26" evidence="2"/>
<dbReference type="InterPro" id="IPR036393">
    <property type="entry name" value="AceGlu_kinase-like_sf"/>
</dbReference>
<protein>
    <recommendedName>
        <fullName evidence="3">Isopentenyl phosphate kinase</fullName>
        <ecNumber evidence="2">2.7.4.26</ecNumber>
    </recommendedName>
</protein>
<keyword evidence="7 10" id="KW-0067">ATP-binding</keyword>
<dbReference type="GO" id="GO:0016114">
    <property type="term" value="P:terpenoid biosynthetic process"/>
    <property type="evidence" value="ECO:0007669"/>
    <property type="project" value="TreeGrafter"/>
</dbReference>
<dbReference type="GO" id="GO:0005524">
    <property type="term" value="F:ATP binding"/>
    <property type="evidence" value="ECO:0007669"/>
    <property type="project" value="UniProtKB-KW"/>
</dbReference>
<dbReference type="Pfam" id="PF00696">
    <property type="entry name" value="AA_kinase"/>
    <property type="match status" value="1"/>
</dbReference>
<feature type="binding site" evidence="10">
    <location>
        <position position="52"/>
    </location>
    <ligand>
        <name>substrate</name>
    </ligand>
</feature>
<organism evidence="13 14">
    <name type="scientific">Candidatus Collierbacteria bacterium GW2011_GWB2_44_22</name>
    <dbReference type="NCBI Taxonomy" id="1618387"/>
    <lineage>
        <taxon>Bacteria</taxon>
        <taxon>Candidatus Collieribacteriota</taxon>
    </lineage>
</organism>
<evidence type="ECO:0000256" key="8">
    <source>
        <dbReference type="ARBA" id="ARBA00023229"/>
    </source>
</evidence>
<evidence type="ECO:0000256" key="10">
    <source>
        <dbReference type="PIRSR" id="PIRSR016496-1"/>
    </source>
</evidence>
<dbReference type="EMBL" id="LCIH01000004">
    <property type="protein sequence ID" value="KKT52101.1"/>
    <property type="molecule type" value="Genomic_DNA"/>
</dbReference>
<dbReference type="Gene3D" id="3.40.1160.10">
    <property type="entry name" value="Acetylglutamate kinase-like"/>
    <property type="match status" value="1"/>
</dbReference>
<dbReference type="GO" id="GO:0102043">
    <property type="term" value="F:isopentenyl phosphate kinase activity"/>
    <property type="evidence" value="ECO:0007669"/>
    <property type="project" value="UniProtKB-EC"/>
</dbReference>
<dbReference type="NCBIfam" id="NF040647">
    <property type="entry name" value="IPPK_Arch"/>
    <property type="match status" value="1"/>
</dbReference>
<evidence type="ECO:0000256" key="6">
    <source>
        <dbReference type="ARBA" id="ARBA00022777"/>
    </source>
</evidence>
<feature type="binding site" evidence="10">
    <location>
        <position position="156"/>
    </location>
    <ligand>
        <name>substrate</name>
    </ligand>
</feature>
<keyword evidence="6 13" id="KW-0418">Kinase</keyword>
<keyword evidence="5 10" id="KW-0547">Nucleotide-binding</keyword>
<evidence type="ECO:0000256" key="1">
    <source>
        <dbReference type="ARBA" id="ARBA00010540"/>
    </source>
</evidence>
<feature type="binding site" evidence="10">
    <location>
        <position position="53"/>
    </location>
    <ligand>
        <name>ATP</name>
        <dbReference type="ChEBI" id="CHEBI:30616"/>
    </ligand>
</feature>
<keyword evidence="4" id="KW-0808">Transferase</keyword>
<evidence type="ECO:0000256" key="7">
    <source>
        <dbReference type="ARBA" id="ARBA00022840"/>
    </source>
</evidence>
<evidence type="ECO:0000256" key="9">
    <source>
        <dbReference type="ARBA" id="ARBA00049063"/>
    </source>
</evidence>
<sequence>MEKLILIKLGGSLITDKGKDRTSRPETIDRLAGELKKIHNIFKGKIIVAHGAGSFAHRPAVEYQVRDGIKGPLQFKGFPIVADRAIELNRIVIKTFLDQKLPAVSFSPESCILAYNFKVEEVFCDPIEQALRIGYLPVLYGDVIFDKKIGACIYSTEMVLGALAGKIAKKFKVSFVYCTDTDGVYDSEGRTISVISHENIKEVERFISDSRKVDVTGGMIHKVKESLVMAKRGFETIIINGNIPNELVQAILKGKHHGTHIRN</sequence>
<evidence type="ECO:0000256" key="3">
    <source>
        <dbReference type="ARBA" id="ARBA00017267"/>
    </source>
</evidence>
<keyword evidence="8" id="KW-0414">Isoprene biosynthesis</keyword>
<dbReference type="Proteomes" id="UP000034006">
    <property type="component" value="Unassembled WGS sequence"/>
</dbReference>
<gene>
    <name evidence="13" type="ORF">UW44_C0004G0006</name>
</gene>
<dbReference type="GO" id="GO:0005829">
    <property type="term" value="C:cytosol"/>
    <property type="evidence" value="ECO:0007669"/>
    <property type="project" value="TreeGrafter"/>
</dbReference>
<evidence type="ECO:0000256" key="5">
    <source>
        <dbReference type="ARBA" id="ARBA00022741"/>
    </source>
</evidence>
<feature type="site" description="Transition state stabilizer" evidence="11">
    <location>
        <position position="17"/>
    </location>
</feature>
<dbReference type="InterPro" id="IPR001048">
    <property type="entry name" value="Asp/Glu/Uridylate_kinase"/>
</dbReference>
<evidence type="ECO:0000313" key="13">
    <source>
        <dbReference type="EMBL" id="KKT52101.1"/>
    </source>
</evidence>
<comment type="catalytic activity">
    <reaction evidence="9">
        <text>isopentenyl phosphate + ATP = isopentenyl diphosphate + ADP</text>
        <dbReference type="Rhea" id="RHEA:33963"/>
        <dbReference type="ChEBI" id="CHEBI:30616"/>
        <dbReference type="ChEBI" id="CHEBI:65078"/>
        <dbReference type="ChEBI" id="CHEBI:128769"/>
        <dbReference type="ChEBI" id="CHEBI:456216"/>
        <dbReference type="EC" id="2.7.4.26"/>
    </reaction>
</comment>
<evidence type="ECO:0000259" key="12">
    <source>
        <dbReference type="Pfam" id="PF00696"/>
    </source>
</evidence>
<feature type="binding site" evidence="10">
    <location>
        <position position="57"/>
    </location>
    <ligand>
        <name>substrate</name>
    </ligand>
</feature>
<feature type="binding site" evidence="10">
    <location>
        <position position="222"/>
    </location>
    <ligand>
        <name>ATP</name>
        <dbReference type="ChEBI" id="CHEBI:30616"/>
    </ligand>
</feature>
<evidence type="ECO:0000256" key="11">
    <source>
        <dbReference type="PIRSR" id="PIRSR016496-2"/>
    </source>
</evidence>
<name>A0A0G1HYA1_9BACT</name>
<dbReference type="InterPro" id="IPR024192">
    <property type="entry name" value="Fosfomycin_R_FomA-type"/>
</dbReference>
<feature type="binding site" evidence="10">
    <location>
        <begin position="8"/>
        <end position="12"/>
    </location>
    <ligand>
        <name>ATP</name>
        <dbReference type="ChEBI" id="CHEBI:30616"/>
    </ligand>
</feature>
<dbReference type="PIRSF" id="PIRSF016496">
    <property type="entry name" value="Kin_FomA"/>
    <property type="match status" value="1"/>
</dbReference>
<reference evidence="13 14" key="1">
    <citation type="journal article" date="2015" name="Nature">
        <title>rRNA introns, odd ribosomes, and small enigmatic genomes across a large radiation of phyla.</title>
        <authorList>
            <person name="Brown C.T."/>
            <person name="Hug L.A."/>
            <person name="Thomas B.C."/>
            <person name="Sharon I."/>
            <person name="Castelle C.J."/>
            <person name="Singh A."/>
            <person name="Wilkins M.J."/>
            <person name="Williams K.H."/>
            <person name="Banfield J.F."/>
        </authorList>
    </citation>
    <scope>NUCLEOTIDE SEQUENCE [LARGE SCALE GENOMIC DNA]</scope>
</reference>
<feature type="binding site" evidence="10">
    <location>
        <position position="218"/>
    </location>
    <ligand>
        <name>ATP</name>
        <dbReference type="ChEBI" id="CHEBI:30616"/>
    </ligand>
</feature>
<dbReference type="SUPFAM" id="SSF53633">
    <property type="entry name" value="Carbamate kinase-like"/>
    <property type="match status" value="1"/>
</dbReference>